<accession>A0A6A6WDB1</accession>
<gene>
    <name evidence="2" type="ORF">EJ05DRAFT_320075</name>
</gene>
<proteinExistence type="predicted"/>
<sequence>MPVLVCLLFPYDRSPSISKRAEHRHPDSPQSDEVHHNPIIHTQNHHHQHHPRTISPQRPPSPLPFSQRSHHKTCTTDVPPCPSNGPQVGTRTRTHASRLKSRHIRAARNAPELHCVVHCTRSSHRCQLRFATLCRRTLGVLNGLVGGWLVDRGRGGVMGV</sequence>
<reference evidence="2" key="1">
    <citation type="journal article" date="2020" name="Stud. Mycol.">
        <title>101 Dothideomycetes genomes: a test case for predicting lifestyles and emergence of pathogens.</title>
        <authorList>
            <person name="Haridas S."/>
            <person name="Albert R."/>
            <person name="Binder M."/>
            <person name="Bloem J."/>
            <person name="Labutti K."/>
            <person name="Salamov A."/>
            <person name="Andreopoulos B."/>
            <person name="Baker S."/>
            <person name="Barry K."/>
            <person name="Bills G."/>
            <person name="Bluhm B."/>
            <person name="Cannon C."/>
            <person name="Castanera R."/>
            <person name="Culley D."/>
            <person name="Daum C."/>
            <person name="Ezra D."/>
            <person name="Gonzalez J."/>
            <person name="Henrissat B."/>
            <person name="Kuo A."/>
            <person name="Liang C."/>
            <person name="Lipzen A."/>
            <person name="Lutzoni F."/>
            <person name="Magnuson J."/>
            <person name="Mondo S."/>
            <person name="Nolan M."/>
            <person name="Ohm R."/>
            <person name="Pangilinan J."/>
            <person name="Park H.-J."/>
            <person name="Ramirez L."/>
            <person name="Alfaro M."/>
            <person name="Sun H."/>
            <person name="Tritt A."/>
            <person name="Yoshinaga Y."/>
            <person name="Zwiers L.-H."/>
            <person name="Turgeon B."/>
            <person name="Goodwin S."/>
            <person name="Spatafora J."/>
            <person name="Crous P."/>
            <person name="Grigoriev I."/>
        </authorList>
    </citation>
    <scope>NUCLEOTIDE SEQUENCE</scope>
    <source>
        <strain evidence="2">CBS 121739</strain>
    </source>
</reference>
<dbReference type="GeneID" id="54481808"/>
<organism evidence="2 3">
    <name type="scientific">Pseudovirgaria hyperparasitica</name>
    <dbReference type="NCBI Taxonomy" id="470096"/>
    <lineage>
        <taxon>Eukaryota</taxon>
        <taxon>Fungi</taxon>
        <taxon>Dikarya</taxon>
        <taxon>Ascomycota</taxon>
        <taxon>Pezizomycotina</taxon>
        <taxon>Dothideomycetes</taxon>
        <taxon>Dothideomycetes incertae sedis</taxon>
        <taxon>Acrospermales</taxon>
        <taxon>Acrospermaceae</taxon>
        <taxon>Pseudovirgaria</taxon>
    </lineage>
</organism>
<evidence type="ECO:0000256" key="1">
    <source>
        <dbReference type="SAM" id="MobiDB-lite"/>
    </source>
</evidence>
<name>A0A6A6WDB1_9PEZI</name>
<protein>
    <submittedName>
        <fullName evidence="2">Uncharacterized protein</fullName>
    </submittedName>
</protein>
<feature type="compositionally biased region" description="Basic residues" evidence="1">
    <location>
        <begin position="43"/>
        <end position="52"/>
    </location>
</feature>
<feature type="region of interest" description="Disordered" evidence="1">
    <location>
        <begin position="42"/>
        <end position="98"/>
    </location>
</feature>
<dbReference type="AlphaFoldDB" id="A0A6A6WDB1"/>
<evidence type="ECO:0000313" key="3">
    <source>
        <dbReference type="Proteomes" id="UP000799437"/>
    </source>
</evidence>
<evidence type="ECO:0000313" key="2">
    <source>
        <dbReference type="EMBL" id="KAF2760044.1"/>
    </source>
</evidence>
<dbReference type="RefSeq" id="XP_033602495.1">
    <property type="nucleotide sequence ID" value="XM_033740754.1"/>
</dbReference>
<dbReference type="EMBL" id="ML996569">
    <property type="protein sequence ID" value="KAF2760044.1"/>
    <property type="molecule type" value="Genomic_DNA"/>
</dbReference>
<dbReference type="Proteomes" id="UP000799437">
    <property type="component" value="Unassembled WGS sequence"/>
</dbReference>
<keyword evidence="3" id="KW-1185">Reference proteome</keyword>